<feature type="transmembrane region" description="Helical" evidence="1">
    <location>
        <begin position="103"/>
        <end position="123"/>
    </location>
</feature>
<protein>
    <submittedName>
        <fullName evidence="2">Uncharacterized protein</fullName>
    </submittedName>
</protein>
<dbReference type="AlphaFoldDB" id="A0AAD3D984"/>
<sequence>MSNYQQYCLTRPIQSSIVMGAVFSGIDAMQYGIRNVTPKSVAMNMGFIYMYNAIQCPMAEIHGRESSLHNFVAAGTIGYLGVTSNRLGIPFVDPYSLYKFRPLTPGGVAFVVYGGIGFALATLGGKKP</sequence>
<evidence type="ECO:0000313" key="3">
    <source>
        <dbReference type="Proteomes" id="UP001054902"/>
    </source>
</evidence>
<reference evidence="2 3" key="1">
    <citation type="journal article" date="2021" name="Sci. Rep.">
        <title>The genome of the diatom Chaetoceros tenuissimus carries an ancient integrated fragment of an extant virus.</title>
        <authorList>
            <person name="Hongo Y."/>
            <person name="Kimura K."/>
            <person name="Takaki Y."/>
            <person name="Yoshida Y."/>
            <person name="Baba S."/>
            <person name="Kobayashi G."/>
            <person name="Nagasaki K."/>
            <person name="Hano T."/>
            <person name="Tomaru Y."/>
        </authorList>
    </citation>
    <scope>NUCLEOTIDE SEQUENCE [LARGE SCALE GENOMIC DNA]</scope>
    <source>
        <strain evidence="2 3">NIES-3715</strain>
    </source>
</reference>
<proteinExistence type="predicted"/>
<accession>A0AAD3D984</accession>
<evidence type="ECO:0000256" key="1">
    <source>
        <dbReference type="SAM" id="Phobius"/>
    </source>
</evidence>
<organism evidence="2 3">
    <name type="scientific">Chaetoceros tenuissimus</name>
    <dbReference type="NCBI Taxonomy" id="426638"/>
    <lineage>
        <taxon>Eukaryota</taxon>
        <taxon>Sar</taxon>
        <taxon>Stramenopiles</taxon>
        <taxon>Ochrophyta</taxon>
        <taxon>Bacillariophyta</taxon>
        <taxon>Coscinodiscophyceae</taxon>
        <taxon>Chaetocerotophycidae</taxon>
        <taxon>Chaetocerotales</taxon>
        <taxon>Chaetocerotaceae</taxon>
        <taxon>Chaetoceros</taxon>
    </lineage>
</organism>
<dbReference type="Proteomes" id="UP001054902">
    <property type="component" value="Unassembled WGS sequence"/>
</dbReference>
<keyword evidence="1" id="KW-1133">Transmembrane helix</keyword>
<gene>
    <name evidence="2" type="ORF">CTEN210_16243</name>
</gene>
<name>A0AAD3D984_9STRA</name>
<comment type="caution">
    <text evidence="2">The sequence shown here is derived from an EMBL/GenBank/DDBJ whole genome shotgun (WGS) entry which is preliminary data.</text>
</comment>
<keyword evidence="1" id="KW-0812">Transmembrane</keyword>
<dbReference type="EMBL" id="BLLK01000069">
    <property type="protein sequence ID" value="GFH59767.1"/>
    <property type="molecule type" value="Genomic_DNA"/>
</dbReference>
<keyword evidence="3" id="KW-1185">Reference proteome</keyword>
<evidence type="ECO:0000313" key="2">
    <source>
        <dbReference type="EMBL" id="GFH59767.1"/>
    </source>
</evidence>
<keyword evidence="1" id="KW-0472">Membrane</keyword>